<name>E2AV20_CAMFO</name>
<reference evidence="1 2" key="1">
    <citation type="journal article" date="2010" name="Science">
        <title>Genomic comparison of the ants Camponotus floridanus and Harpegnathos saltator.</title>
        <authorList>
            <person name="Bonasio R."/>
            <person name="Zhang G."/>
            <person name="Ye C."/>
            <person name="Mutti N.S."/>
            <person name="Fang X."/>
            <person name="Qin N."/>
            <person name="Donahue G."/>
            <person name="Yang P."/>
            <person name="Li Q."/>
            <person name="Li C."/>
            <person name="Zhang P."/>
            <person name="Huang Z."/>
            <person name="Berger S.L."/>
            <person name="Reinberg D."/>
            <person name="Wang J."/>
            <person name="Liebig J."/>
        </authorList>
    </citation>
    <scope>NUCLEOTIDE SEQUENCE [LARGE SCALE GENOMIC DNA]</scope>
    <source>
        <strain evidence="2">C129</strain>
    </source>
</reference>
<dbReference type="EMBL" id="GL442974">
    <property type="protein sequence ID" value="EFN62738.1"/>
    <property type="molecule type" value="Genomic_DNA"/>
</dbReference>
<sequence>KDTLPNGMRDNVIYKIPCKDCDASYAGQMNR</sequence>
<feature type="non-terminal residue" evidence="1">
    <location>
        <position position="31"/>
    </location>
</feature>
<proteinExistence type="predicted"/>
<protein>
    <submittedName>
        <fullName evidence="1">Uncharacterized protein</fullName>
    </submittedName>
</protein>
<feature type="non-terminal residue" evidence="1">
    <location>
        <position position="1"/>
    </location>
</feature>
<keyword evidence="2" id="KW-1185">Reference proteome</keyword>
<organism evidence="2">
    <name type="scientific">Camponotus floridanus</name>
    <name type="common">Florida carpenter ant</name>
    <dbReference type="NCBI Taxonomy" id="104421"/>
    <lineage>
        <taxon>Eukaryota</taxon>
        <taxon>Metazoa</taxon>
        <taxon>Ecdysozoa</taxon>
        <taxon>Arthropoda</taxon>
        <taxon>Hexapoda</taxon>
        <taxon>Insecta</taxon>
        <taxon>Pterygota</taxon>
        <taxon>Neoptera</taxon>
        <taxon>Endopterygota</taxon>
        <taxon>Hymenoptera</taxon>
        <taxon>Apocrita</taxon>
        <taxon>Aculeata</taxon>
        <taxon>Formicoidea</taxon>
        <taxon>Formicidae</taxon>
        <taxon>Formicinae</taxon>
        <taxon>Camponotus</taxon>
    </lineage>
</organism>
<accession>E2AV20</accession>
<evidence type="ECO:0000313" key="2">
    <source>
        <dbReference type="Proteomes" id="UP000000311"/>
    </source>
</evidence>
<dbReference type="Proteomes" id="UP000000311">
    <property type="component" value="Unassembled WGS sequence"/>
</dbReference>
<dbReference type="AlphaFoldDB" id="E2AV20"/>
<gene>
    <name evidence="1" type="ORF">EAG_01435</name>
</gene>
<evidence type="ECO:0000313" key="1">
    <source>
        <dbReference type="EMBL" id="EFN62738.1"/>
    </source>
</evidence>
<dbReference type="InParanoid" id="E2AV20"/>